<keyword evidence="2" id="KW-1185">Reference proteome</keyword>
<evidence type="ECO:0000313" key="2">
    <source>
        <dbReference type="Proteomes" id="UP001057279"/>
    </source>
</evidence>
<evidence type="ECO:0000313" key="1">
    <source>
        <dbReference type="EMBL" id="KAI4571279.1"/>
    </source>
</evidence>
<sequence>MFLYPRVGKFVSYLLCVPPTPIFKAIEKVYAIKAVASFLSGPRPFLHPAARGRDRTLGHSCLTDRSPDLPMDCSQRNPLAFN</sequence>
<name>A0ACB9UIG1_9CETA</name>
<protein>
    <submittedName>
        <fullName evidence="1">Uncharacterized protein</fullName>
    </submittedName>
</protein>
<reference evidence="1" key="1">
    <citation type="submission" date="2022-03" db="EMBL/GenBank/DDBJ databases">
        <title>Genomic analyses of argali, domestic sheep and their hybrids provide insights into chromosomal evolution, heterosis and genetic basis of agronomic traits.</title>
        <authorList>
            <person name="Li M."/>
        </authorList>
    </citation>
    <scope>NUCLEOTIDE SEQUENCE</scope>
    <source>
        <strain evidence="1">F1 hybrid</strain>
    </source>
</reference>
<proteinExistence type="predicted"/>
<accession>A0ACB9UIG1</accession>
<organism evidence="1 2">
    <name type="scientific">Ovis ammon polii x Ovis aries</name>
    <dbReference type="NCBI Taxonomy" id="2918886"/>
    <lineage>
        <taxon>Eukaryota</taxon>
        <taxon>Metazoa</taxon>
        <taxon>Chordata</taxon>
        <taxon>Craniata</taxon>
        <taxon>Vertebrata</taxon>
        <taxon>Euteleostomi</taxon>
        <taxon>Mammalia</taxon>
        <taxon>Eutheria</taxon>
        <taxon>Laurasiatheria</taxon>
        <taxon>Artiodactyla</taxon>
        <taxon>Ruminantia</taxon>
        <taxon>Pecora</taxon>
        <taxon>Bovidae</taxon>
        <taxon>Caprinae</taxon>
        <taxon>Ovis</taxon>
    </lineage>
</organism>
<dbReference type="EMBL" id="CM043041">
    <property type="protein sequence ID" value="KAI4571279.1"/>
    <property type="molecule type" value="Genomic_DNA"/>
</dbReference>
<gene>
    <name evidence="1" type="ORF">MJG53_013385</name>
</gene>
<comment type="caution">
    <text evidence="1">The sequence shown here is derived from an EMBL/GenBank/DDBJ whole genome shotgun (WGS) entry which is preliminary data.</text>
</comment>
<dbReference type="Proteomes" id="UP001057279">
    <property type="component" value="Linkage Group LG16"/>
</dbReference>